<feature type="region of interest" description="Disordered" evidence="8">
    <location>
        <begin position="306"/>
        <end position="343"/>
    </location>
</feature>
<dbReference type="PANTHER" id="PTHR46047:SF3">
    <property type="entry name" value="TYROSINE-PROTEIN PHOSPHATASE NON-RECEPTOR TYPE 61F"/>
    <property type="match status" value="1"/>
</dbReference>
<evidence type="ECO:0000313" key="12">
    <source>
        <dbReference type="Proteomes" id="UP000492821"/>
    </source>
</evidence>
<dbReference type="InterPro" id="IPR000387">
    <property type="entry name" value="Tyr_Pase_dom"/>
</dbReference>
<comment type="similarity">
    <text evidence="2">Belongs to the protein-tyrosine phosphatase family. Non-receptor class 1 subfamily.</text>
</comment>
<keyword evidence="12" id="KW-1185">Reference proteome</keyword>
<dbReference type="PROSITE" id="PS50055">
    <property type="entry name" value="TYR_PHOSPHATASE_PTP"/>
    <property type="match status" value="1"/>
</dbReference>
<dbReference type="AlphaFoldDB" id="A0A7E4WAV8"/>
<dbReference type="GO" id="GO:0005634">
    <property type="term" value="C:nucleus"/>
    <property type="evidence" value="ECO:0007669"/>
    <property type="project" value="TreeGrafter"/>
</dbReference>
<dbReference type="EC" id="3.1.3.48" evidence="3"/>
<keyword evidence="9" id="KW-1133">Transmembrane helix</keyword>
<dbReference type="InterPro" id="IPR016130">
    <property type="entry name" value="Tyr_Pase_AS"/>
</dbReference>
<dbReference type="GO" id="GO:0046426">
    <property type="term" value="P:negative regulation of receptor signaling pathway via JAK-STAT"/>
    <property type="evidence" value="ECO:0007669"/>
    <property type="project" value="TreeGrafter"/>
</dbReference>
<name>A0A7E4WAV8_PANRE</name>
<dbReference type="GO" id="GO:0070373">
    <property type="term" value="P:negative regulation of ERK1 and ERK2 cascade"/>
    <property type="evidence" value="ECO:0007669"/>
    <property type="project" value="TreeGrafter"/>
</dbReference>
<feature type="transmembrane region" description="Helical" evidence="9">
    <location>
        <begin position="386"/>
        <end position="404"/>
    </location>
</feature>
<dbReference type="InterPro" id="IPR003595">
    <property type="entry name" value="Tyr_Pase_cat"/>
</dbReference>
<evidence type="ECO:0000256" key="5">
    <source>
        <dbReference type="ARBA" id="ARBA00022801"/>
    </source>
</evidence>
<accession>A0A7E4WAV8</accession>
<dbReference type="PROSITE" id="PS00383">
    <property type="entry name" value="TYR_PHOSPHATASE_1"/>
    <property type="match status" value="1"/>
</dbReference>
<evidence type="ECO:0000256" key="7">
    <source>
        <dbReference type="ARBA" id="ARBA00023136"/>
    </source>
</evidence>
<evidence type="ECO:0000259" key="10">
    <source>
        <dbReference type="PROSITE" id="PS50055"/>
    </source>
</evidence>
<dbReference type="InterPro" id="IPR000242">
    <property type="entry name" value="PTP_cat"/>
</dbReference>
<dbReference type="GO" id="GO:0005737">
    <property type="term" value="C:cytoplasm"/>
    <property type="evidence" value="ECO:0007669"/>
    <property type="project" value="TreeGrafter"/>
</dbReference>
<feature type="domain" description="Tyrosine specific protein phosphatases" evidence="11">
    <location>
        <begin position="202"/>
        <end position="292"/>
    </location>
</feature>
<dbReference type="PROSITE" id="PS50056">
    <property type="entry name" value="TYR_PHOSPHATASE_2"/>
    <property type="match status" value="1"/>
</dbReference>
<dbReference type="WBParaSite" id="Pan_g9761.t2">
    <property type="protein sequence ID" value="Pan_g9761.t2"/>
    <property type="gene ID" value="Pan_g9761"/>
</dbReference>
<proteinExistence type="inferred from homology"/>
<evidence type="ECO:0000256" key="6">
    <source>
        <dbReference type="ARBA" id="ARBA00022912"/>
    </source>
</evidence>
<evidence type="ECO:0000313" key="13">
    <source>
        <dbReference type="WBParaSite" id="Pan_g9761.t2"/>
    </source>
</evidence>
<dbReference type="SMART" id="SM00194">
    <property type="entry name" value="PTPc"/>
    <property type="match status" value="1"/>
</dbReference>
<dbReference type="Pfam" id="PF00102">
    <property type="entry name" value="Y_phosphatase"/>
    <property type="match status" value="1"/>
</dbReference>
<evidence type="ECO:0000259" key="11">
    <source>
        <dbReference type="PROSITE" id="PS50056"/>
    </source>
</evidence>
<dbReference type="GO" id="GO:0019901">
    <property type="term" value="F:protein kinase binding"/>
    <property type="evidence" value="ECO:0007669"/>
    <property type="project" value="TreeGrafter"/>
</dbReference>
<dbReference type="PANTHER" id="PTHR46047">
    <property type="entry name" value="TYROSINE-PROTEIN PHOSPHATASE NON-RECEPTOR TYPE 61F"/>
    <property type="match status" value="1"/>
</dbReference>
<evidence type="ECO:0000256" key="4">
    <source>
        <dbReference type="ARBA" id="ARBA00022553"/>
    </source>
</evidence>
<dbReference type="PRINTS" id="PR00700">
    <property type="entry name" value="PRTYPHPHTASE"/>
</dbReference>
<keyword evidence="5" id="KW-0378">Hydrolase</keyword>
<evidence type="ECO:0000256" key="1">
    <source>
        <dbReference type="ARBA" id="ARBA00004308"/>
    </source>
</evidence>
<protein>
    <recommendedName>
        <fullName evidence="3">protein-tyrosine-phosphatase</fullName>
        <ecNumber evidence="3">3.1.3.48</ecNumber>
    </recommendedName>
</protein>
<evidence type="ECO:0000256" key="9">
    <source>
        <dbReference type="SAM" id="Phobius"/>
    </source>
</evidence>
<keyword evidence="9" id="KW-0812">Transmembrane</keyword>
<feature type="compositionally biased region" description="Basic and acidic residues" evidence="8">
    <location>
        <begin position="309"/>
        <end position="323"/>
    </location>
</feature>
<comment type="subcellular location">
    <subcellularLocation>
        <location evidence="1">Endomembrane system</location>
    </subcellularLocation>
</comment>
<reference evidence="13" key="2">
    <citation type="submission" date="2020-10" db="UniProtKB">
        <authorList>
            <consortium name="WormBaseParasite"/>
        </authorList>
    </citation>
    <scope>IDENTIFICATION</scope>
</reference>
<keyword evidence="4" id="KW-0597">Phosphoprotein</keyword>
<evidence type="ECO:0000256" key="2">
    <source>
        <dbReference type="ARBA" id="ARBA00009701"/>
    </source>
</evidence>
<feature type="domain" description="Tyrosine-protein phosphatase" evidence="10">
    <location>
        <begin position="19"/>
        <end position="301"/>
    </location>
</feature>
<dbReference type="Gene3D" id="3.90.190.10">
    <property type="entry name" value="Protein tyrosine phosphatase superfamily"/>
    <property type="match status" value="1"/>
</dbReference>
<dbReference type="GO" id="GO:0004726">
    <property type="term" value="F:non-membrane spanning protein tyrosine phosphatase activity"/>
    <property type="evidence" value="ECO:0007669"/>
    <property type="project" value="TreeGrafter"/>
</dbReference>
<evidence type="ECO:0000256" key="3">
    <source>
        <dbReference type="ARBA" id="ARBA00013064"/>
    </source>
</evidence>
<dbReference type="SMART" id="SM00404">
    <property type="entry name" value="PTPc_motif"/>
    <property type="match status" value="1"/>
</dbReference>
<dbReference type="InterPro" id="IPR029021">
    <property type="entry name" value="Prot-tyrosine_phosphatase-like"/>
</dbReference>
<dbReference type="InterPro" id="IPR051985">
    <property type="entry name" value="NR_tyrosine_phosphatase"/>
</dbReference>
<dbReference type="GO" id="GO:0012505">
    <property type="term" value="C:endomembrane system"/>
    <property type="evidence" value="ECO:0007669"/>
    <property type="project" value="UniProtKB-SubCell"/>
</dbReference>
<sequence>MNRAYLLAAFAELDRQGHWNKVYNKLSNETLKQESNLNLTLDEAQKEENFAKNRYQNVLPYDNNRIKLTNLGPDQTDFVNASPLKVPFAGRNYVMTQGPLKETAEDFWQMVWEQDSHVVVMLNNVMEKGYFKCYPYYVDEKEPIKTFGDFKIELIADTGCKDYRVRKIRLSSTNERHDLGDREITHLHFTNWPDFGVPDRTAPFLEFLEKSNDAVESTGNDLPIIVHCSAGIGRSGAFVVADALITHLKQVQGLQTPAGDAESAPVPKTMEEFVLYIRKHRRGLIQTPDQLRFAWAAINEWIESNSESAKPEENGTTEVKDPSTEAPAPRKRHSTSEATADSREKRLDWAFRRQKIQEMRDRIRRVEQSQNRSWLRRFLGDVDSRFWLGGGAVAAGVTIAYVYLNYFSK</sequence>
<evidence type="ECO:0000256" key="8">
    <source>
        <dbReference type="SAM" id="MobiDB-lite"/>
    </source>
</evidence>
<dbReference type="SUPFAM" id="SSF52799">
    <property type="entry name" value="(Phosphotyrosine protein) phosphatases II"/>
    <property type="match status" value="1"/>
</dbReference>
<reference evidence="12" key="1">
    <citation type="journal article" date="2013" name="Genetics">
        <title>The draft genome and transcriptome of Panagrellus redivivus are shaped by the harsh demands of a free-living lifestyle.</title>
        <authorList>
            <person name="Srinivasan J."/>
            <person name="Dillman A.R."/>
            <person name="Macchietto M.G."/>
            <person name="Heikkinen L."/>
            <person name="Lakso M."/>
            <person name="Fracchia K.M."/>
            <person name="Antoshechkin I."/>
            <person name="Mortazavi A."/>
            <person name="Wong G."/>
            <person name="Sternberg P.W."/>
        </authorList>
    </citation>
    <scope>NUCLEOTIDE SEQUENCE [LARGE SCALE GENOMIC DNA]</scope>
    <source>
        <strain evidence="12">MT8872</strain>
    </source>
</reference>
<organism evidence="12 13">
    <name type="scientific">Panagrellus redivivus</name>
    <name type="common">Microworm</name>
    <dbReference type="NCBI Taxonomy" id="6233"/>
    <lineage>
        <taxon>Eukaryota</taxon>
        <taxon>Metazoa</taxon>
        <taxon>Ecdysozoa</taxon>
        <taxon>Nematoda</taxon>
        <taxon>Chromadorea</taxon>
        <taxon>Rhabditida</taxon>
        <taxon>Tylenchina</taxon>
        <taxon>Panagrolaimomorpha</taxon>
        <taxon>Panagrolaimoidea</taxon>
        <taxon>Panagrolaimidae</taxon>
        <taxon>Panagrellus</taxon>
    </lineage>
</organism>
<keyword evidence="7 9" id="KW-0472">Membrane</keyword>
<keyword evidence="6" id="KW-0904">Protein phosphatase</keyword>
<dbReference type="Proteomes" id="UP000492821">
    <property type="component" value="Unassembled WGS sequence"/>
</dbReference>